<dbReference type="GO" id="GO:0016020">
    <property type="term" value="C:membrane"/>
    <property type="evidence" value="ECO:0007669"/>
    <property type="project" value="InterPro"/>
</dbReference>
<evidence type="ECO:0000256" key="4">
    <source>
        <dbReference type="ARBA" id="ARBA00010263"/>
    </source>
</evidence>
<feature type="region of interest" description="Disordered" evidence="22">
    <location>
        <begin position="329"/>
        <end position="371"/>
    </location>
</feature>
<feature type="binding site" evidence="18">
    <location>
        <position position="462"/>
    </location>
    <ligand>
        <name>a protein</name>
        <dbReference type="ChEBI" id="CHEBI:16541"/>
    </ligand>
    <ligandPart>
        <name>C-terminal Xaa-(2S)-2-hydroxyglycine residue</name>
        <dbReference type="ChEBI" id="CHEBI:142768"/>
    </ligandPart>
</feature>
<feature type="disulfide bond" evidence="20">
    <location>
        <begin position="563"/>
        <end position="583"/>
    </location>
</feature>
<evidence type="ECO:0000256" key="12">
    <source>
        <dbReference type="ARBA" id="ARBA00023033"/>
    </source>
</evidence>
<dbReference type="GO" id="GO:0004504">
    <property type="term" value="F:peptidylglycine monooxygenase activity"/>
    <property type="evidence" value="ECO:0007669"/>
    <property type="project" value="UniProtKB-EC"/>
</dbReference>
<evidence type="ECO:0000256" key="10">
    <source>
        <dbReference type="ARBA" id="ARBA00023002"/>
    </source>
</evidence>
<feature type="binding site" evidence="19">
    <location>
        <position position="223"/>
    </location>
    <ligand>
        <name>Cu(2+)</name>
        <dbReference type="ChEBI" id="CHEBI:29036"/>
        <label>1</label>
        <note>catalytic</note>
    </ligand>
</feature>
<proteinExistence type="evidence at transcript level"/>
<feature type="disulfide bond" evidence="20">
    <location>
        <begin position="636"/>
        <end position="647"/>
    </location>
</feature>
<feature type="binding site" evidence="19">
    <location>
        <position position="297"/>
    </location>
    <ligand>
        <name>Cu(2+)</name>
        <dbReference type="ChEBI" id="CHEBI:29036"/>
        <label>1</label>
        <note>catalytic</note>
    </ligand>
</feature>
<feature type="disulfide bond" evidence="20">
    <location>
        <begin position="61"/>
        <end position="106"/>
    </location>
</feature>
<dbReference type="FunFam" id="2.60.120.310:FF:000005">
    <property type="entry name" value="Peptidylglycine alpha-hydroxylating monooxygenase"/>
    <property type="match status" value="1"/>
</dbReference>
<feature type="repeat" description="NHL" evidence="21">
    <location>
        <begin position="554"/>
        <end position="593"/>
    </location>
</feature>
<evidence type="ECO:0000256" key="21">
    <source>
        <dbReference type="PROSITE-ProRule" id="PRU00504"/>
    </source>
</evidence>
<dbReference type="SUPFAM" id="SSF49742">
    <property type="entry name" value="PHM/PNGase F"/>
    <property type="match status" value="2"/>
</dbReference>
<feature type="binding site" evidence="19">
    <location>
        <position position="87"/>
    </location>
    <ligand>
        <name>Cu(2+)</name>
        <dbReference type="ChEBI" id="CHEBI:29036"/>
        <label>1</label>
        <note>catalytic</note>
    </ligand>
</feature>
<keyword evidence="9" id="KW-0677">Repeat</keyword>
<feature type="disulfide bond" evidence="20">
    <location>
        <begin position="94"/>
        <end position="112"/>
    </location>
</feature>
<evidence type="ECO:0000256" key="22">
    <source>
        <dbReference type="SAM" id="MobiDB-lite"/>
    </source>
</evidence>
<dbReference type="Pfam" id="PF01436">
    <property type="entry name" value="NHL"/>
    <property type="match status" value="3"/>
</dbReference>
<dbReference type="Gene3D" id="2.60.120.230">
    <property type="match status" value="1"/>
</dbReference>
<keyword evidence="16" id="KW-0511">Multifunctional enzyme</keyword>
<feature type="binding site" evidence="19">
    <location>
        <position position="723"/>
    </location>
    <ligand>
        <name>Zn(2+)</name>
        <dbReference type="ChEBI" id="CHEBI:29105"/>
        <note>catalytic</note>
    </ligand>
</feature>
<dbReference type="Pfam" id="PF01082">
    <property type="entry name" value="Cu2_monooxygen"/>
    <property type="match status" value="1"/>
</dbReference>
<feature type="binding site" evidence="19">
    <location>
        <position position="152"/>
    </location>
    <ligand>
        <name>Cu(2+)</name>
        <dbReference type="ChEBI" id="CHEBI:29036"/>
        <label>1</label>
        <note>catalytic</note>
    </ligand>
</feature>
<keyword evidence="10" id="KW-0560">Oxidoreductase</keyword>
<evidence type="ECO:0000256" key="14">
    <source>
        <dbReference type="ARBA" id="ARBA00023180"/>
    </source>
</evidence>
<dbReference type="AlphaFoldDB" id="A0A6A7G7G2"/>
<dbReference type="PANTHER" id="PTHR10680:SF14">
    <property type="entry name" value="PEPTIDYL-GLYCINE ALPHA-AMIDATING MONOOXYGENASE"/>
    <property type="match status" value="1"/>
</dbReference>
<dbReference type="InterPro" id="IPR024548">
    <property type="entry name" value="Cu2_monoox_C"/>
</dbReference>
<keyword evidence="8 23" id="KW-0732">Signal</keyword>
<evidence type="ECO:0000259" key="25">
    <source>
        <dbReference type="Pfam" id="PF03712"/>
    </source>
</evidence>
<comment type="catalytic activity">
    <reaction evidence="1">
        <text>a [peptide]-C-terminal (2S)-2-hydroxyglycine = a [peptide]-C-terminal amide + glyoxylate</text>
        <dbReference type="Rhea" id="RHEA:20924"/>
        <dbReference type="Rhea" id="RHEA-COMP:13485"/>
        <dbReference type="Rhea" id="RHEA-COMP:15321"/>
        <dbReference type="ChEBI" id="CHEBI:36655"/>
        <dbReference type="ChEBI" id="CHEBI:137001"/>
        <dbReference type="ChEBI" id="CHEBI:142768"/>
        <dbReference type="EC" id="4.3.2.5"/>
    </reaction>
</comment>
<dbReference type="SUPFAM" id="SSF101898">
    <property type="entry name" value="NHL repeat"/>
    <property type="match status" value="1"/>
</dbReference>
<evidence type="ECO:0000256" key="7">
    <source>
        <dbReference type="ARBA" id="ARBA00022723"/>
    </source>
</evidence>
<evidence type="ECO:0000256" key="17">
    <source>
        <dbReference type="ARBA" id="ARBA00048431"/>
    </source>
</evidence>
<dbReference type="GO" id="GO:0006518">
    <property type="term" value="P:peptide metabolic process"/>
    <property type="evidence" value="ECO:0007669"/>
    <property type="project" value="InterPro"/>
</dbReference>
<comment type="cofactor">
    <cofactor evidence="19">
        <name>Zn(2+)</name>
        <dbReference type="ChEBI" id="CHEBI:29105"/>
    </cofactor>
    <text evidence="19">Binds one Zn(2+) ion per subunit.</text>
</comment>
<feature type="domain" description="Copper type II ascorbate-dependent monooxygenase C-terminal" evidence="25">
    <location>
        <begin position="177"/>
        <end position="322"/>
    </location>
</feature>
<name>A0A6A7G7G2_9CRUS</name>
<keyword evidence="13 20" id="KW-1015">Disulfide bond</keyword>
<organism evidence="26">
    <name type="scientific">Hirondellea gigas</name>
    <dbReference type="NCBI Taxonomy" id="1518452"/>
    <lineage>
        <taxon>Eukaryota</taxon>
        <taxon>Metazoa</taxon>
        <taxon>Ecdysozoa</taxon>
        <taxon>Arthropoda</taxon>
        <taxon>Crustacea</taxon>
        <taxon>Multicrustacea</taxon>
        <taxon>Malacostraca</taxon>
        <taxon>Eumalacostraca</taxon>
        <taxon>Peracarida</taxon>
        <taxon>Amphipoda</taxon>
        <taxon>Amphilochidea</taxon>
        <taxon>Lysianassida</taxon>
        <taxon>Lysianassidira</taxon>
        <taxon>Lysianassoidea</taxon>
        <taxon>Lysianassidae</taxon>
        <taxon>Hirondellea</taxon>
    </lineage>
</organism>
<comment type="similarity">
    <text evidence="3">In the C-terminal section; belongs to the peptidyl-alpha-hydroxyglycine alpha-amidating lyase family.</text>
</comment>
<keyword evidence="15" id="KW-0456">Lyase</keyword>
<dbReference type="InterPro" id="IPR008977">
    <property type="entry name" value="PHM/PNGase_F_dom_sf"/>
</dbReference>
<dbReference type="GO" id="GO:0005576">
    <property type="term" value="C:extracellular region"/>
    <property type="evidence" value="ECO:0007669"/>
    <property type="project" value="UniProtKB-SubCell"/>
</dbReference>
<keyword evidence="6" id="KW-0964">Secreted</keyword>
<keyword evidence="14" id="KW-0325">Glycoprotein</keyword>
<evidence type="ECO:0000256" key="11">
    <source>
        <dbReference type="ARBA" id="ARBA00023008"/>
    </source>
</evidence>
<evidence type="ECO:0000256" key="18">
    <source>
        <dbReference type="PIRSR" id="PIRSR600720-1"/>
    </source>
</evidence>
<comment type="similarity">
    <text evidence="4">In the N-terminal section; belongs to the copper type II ascorbate-dependent monooxygenase family.</text>
</comment>
<feature type="repeat" description="NHL" evidence="21">
    <location>
        <begin position="607"/>
        <end position="651"/>
    </location>
</feature>
<evidence type="ECO:0000256" key="9">
    <source>
        <dbReference type="ARBA" id="ARBA00022737"/>
    </source>
</evidence>
<feature type="repeat" description="NHL" evidence="21">
    <location>
        <begin position="498"/>
        <end position="539"/>
    </location>
</feature>
<feature type="binding site" evidence="19">
    <location>
        <position position="225"/>
    </location>
    <ligand>
        <name>Cu(2+)</name>
        <dbReference type="ChEBI" id="CHEBI:29036"/>
        <label>1</label>
        <note>catalytic</note>
    </ligand>
</feature>
<dbReference type="InterPro" id="IPR000720">
    <property type="entry name" value="PHM/PAL"/>
</dbReference>
<feature type="binding site" evidence="19">
    <location>
        <position position="513"/>
    </location>
    <ligand>
        <name>Zn(2+)</name>
        <dbReference type="ChEBI" id="CHEBI:29105"/>
        <note>catalytic</note>
    </ligand>
</feature>
<evidence type="ECO:0000256" key="23">
    <source>
        <dbReference type="SAM" id="SignalP"/>
    </source>
</evidence>
<sequence>MVWGSSLMMRIVVLVVTLVGSLMVSRCSAGEPGGEQQQMVTYKRSFTMPGVSTTQHDVYFCTVMALNSTVEEWVVKFDPKASANRAHHMLLYGCSDVPQKTGYWDCGHHGVCTGGRIMYAWAKNAPGIHLPPDVGYRIGGQGAVKFLTLQIHYSLPLTGVEDHSGLVMELTTQPQQYKAGILLLVNGDTVIPPFTEKTHATMSCKAKAANVVEDIIVFGYRVHTHSLGIVVSGYKYSMQSGEFEEIAKGNPQWPQAFYPMQRALKISPDDLVLARCTFNSSARNRTTYIGSTGEDEMCNLYLMYYTDRETGSEWAVCGSNSYPGVADLLPKGNDEPLPPNPLLEEKAHGENTNKGSEVTYSPPVSDHKPITVNKKGHQYEKLPPQEDKYKLHPKPLAGTTPQQLPGMGSSGDTSSNKTAKAINIIDYKVSSDWAAGLVEEEKLGQITAVAVDSNNDVIIFHRGAVRWDGSSFTQDNKLVNTSAVITAAALLHISCKTGAVMDRWGKNFFYMTHGLTVDAEDNLWVTDVGMHQVFKFPPKFGDGKPSLVLGTKFVPGSDDTHFCKPTAVAVLKSGEFFVADGYCNSRVIKYSKDGSIVTQFGKGPDSSAFSFVSSPAPGIFNVPHSLALAEDKGEVCVADRQNGRIQCYDVSDSPQHTRIYKIPSWGSRIYAVAYSPVQGGRVYCVNGAQMFGSHKIEVFELDFASGQLLSSFSPNNQGLSYPHDLAVTQDAAELYVAEIGPDKLWKFTSVVTEHVHGTTTPAPTFLERLINGVTSFVLS</sequence>
<evidence type="ECO:0000256" key="15">
    <source>
        <dbReference type="ARBA" id="ARBA00023239"/>
    </source>
</evidence>
<keyword evidence="19" id="KW-0862">Zinc</keyword>
<evidence type="ECO:0000256" key="2">
    <source>
        <dbReference type="ARBA" id="ARBA00004613"/>
    </source>
</evidence>
<evidence type="ECO:0000256" key="6">
    <source>
        <dbReference type="ARBA" id="ARBA00022525"/>
    </source>
</evidence>
<keyword evidence="12 26" id="KW-0503">Monooxygenase</keyword>
<evidence type="ECO:0000313" key="26">
    <source>
        <dbReference type="EMBL" id="LAC27117.1"/>
    </source>
</evidence>
<evidence type="ECO:0000256" key="8">
    <source>
        <dbReference type="ARBA" id="ARBA00022729"/>
    </source>
</evidence>
<dbReference type="InterPro" id="IPR036939">
    <property type="entry name" value="Cu2_ascorb_mOase_N_sf"/>
</dbReference>
<feature type="domain" description="Copper type II ascorbate-dependent monooxygenase N-terminal" evidence="24">
    <location>
        <begin position="47"/>
        <end position="155"/>
    </location>
</feature>
<evidence type="ECO:0000256" key="20">
    <source>
        <dbReference type="PIRSR" id="PIRSR600720-3"/>
    </source>
</evidence>
<keyword evidence="11 19" id="KW-0186">Copper</keyword>
<comment type="cofactor">
    <cofactor evidence="19">
        <name>Cu(2+)</name>
        <dbReference type="ChEBI" id="CHEBI:29036"/>
    </cofactor>
    <text evidence="19">Binds 2 Cu(2+) ions per subunit.</text>
</comment>
<evidence type="ECO:0000256" key="19">
    <source>
        <dbReference type="PIRSR" id="PIRSR600720-2"/>
    </source>
</evidence>
<comment type="similarity">
    <text evidence="5">Belongs to the copper type II ascorbate-dependent monooxygenase family.</text>
</comment>
<dbReference type="GO" id="GO:0005507">
    <property type="term" value="F:copper ion binding"/>
    <property type="evidence" value="ECO:0007669"/>
    <property type="project" value="InterPro"/>
</dbReference>
<dbReference type="GO" id="GO:0004598">
    <property type="term" value="F:peptidylamidoglycolate lyase activity"/>
    <property type="evidence" value="ECO:0007669"/>
    <property type="project" value="UniProtKB-EC"/>
</dbReference>
<dbReference type="PRINTS" id="PR00790">
    <property type="entry name" value="PAMONOXGNASE"/>
</dbReference>
<evidence type="ECO:0000256" key="16">
    <source>
        <dbReference type="ARBA" id="ARBA00023268"/>
    </source>
</evidence>
<dbReference type="CDD" id="cd14958">
    <property type="entry name" value="NHL_PAL_like"/>
    <property type="match status" value="1"/>
</dbReference>
<feature type="binding site" evidence="18">
    <location>
        <position position="582"/>
    </location>
    <ligand>
        <name>a protein</name>
        <dbReference type="ChEBI" id="CHEBI:16541"/>
    </ligand>
    <ligandPart>
        <name>C-terminal Xaa-(2S)-2-hydroxyglycine residue</name>
        <dbReference type="ChEBI" id="CHEBI:142768"/>
    </ligandPart>
</feature>
<feature type="binding site" evidence="19">
    <location>
        <position position="724"/>
    </location>
    <ligand>
        <name>Ca(2+)</name>
        <dbReference type="ChEBI" id="CHEBI:29108"/>
        <note>structural</note>
    </ligand>
</feature>
<evidence type="ECO:0000256" key="13">
    <source>
        <dbReference type="ARBA" id="ARBA00023157"/>
    </source>
</evidence>
<dbReference type="InterPro" id="IPR001258">
    <property type="entry name" value="NHL_repeat"/>
</dbReference>
<dbReference type="InterPro" id="IPR011042">
    <property type="entry name" value="6-blade_b-propeller_TolB-like"/>
</dbReference>
<reference evidence="26" key="1">
    <citation type="submission" date="2017-11" db="EMBL/GenBank/DDBJ databases">
        <title>The sensing device of the deep-sea amphipod.</title>
        <authorList>
            <person name="Kobayashi H."/>
            <person name="Nagahama T."/>
            <person name="Arai W."/>
            <person name="Sasagawa Y."/>
            <person name="Umeda M."/>
            <person name="Hayashi T."/>
            <person name="Nikaido I."/>
            <person name="Watanabe H."/>
            <person name="Oguri K."/>
            <person name="Kitazato H."/>
            <person name="Fujioka K."/>
            <person name="Kido Y."/>
            <person name="Takami H."/>
        </authorList>
    </citation>
    <scope>NUCLEOTIDE SEQUENCE</scope>
    <source>
        <tissue evidence="26">Whole body</tissue>
    </source>
</reference>
<keyword evidence="7 19" id="KW-0479">Metal-binding</keyword>
<feature type="binding site" evidence="19">
    <location>
        <position position="515"/>
    </location>
    <ligand>
        <name>Ca(2+)</name>
        <dbReference type="ChEBI" id="CHEBI:29108"/>
        <note>structural</note>
    </ligand>
</feature>
<feature type="signal peptide" evidence="23">
    <location>
        <begin position="1"/>
        <end position="29"/>
    </location>
</feature>
<dbReference type="Gene3D" id="2.120.10.30">
    <property type="entry name" value="TolB, C-terminal domain"/>
    <property type="match status" value="1"/>
</dbReference>
<dbReference type="Gene3D" id="2.60.120.310">
    <property type="entry name" value="Copper type II, ascorbate-dependent monooxygenase, N-terminal domain"/>
    <property type="match status" value="1"/>
</dbReference>
<dbReference type="Pfam" id="PF03712">
    <property type="entry name" value="Cu2_monoox_C"/>
    <property type="match status" value="1"/>
</dbReference>
<dbReference type="InterPro" id="IPR000323">
    <property type="entry name" value="Cu2_ascorb_mOase_N"/>
</dbReference>
<comment type="catalytic activity">
    <reaction evidence="17">
        <text>a [peptide]-C-terminal glycine + 2 L-ascorbate + O2 = a [peptide]-C-terminal (2S)-2-hydroxyglycine + 2 monodehydro-L-ascorbate radical + H2O</text>
        <dbReference type="Rhea" id="RHEA:21452"/>
        <dbReference type="Rhea" id="RHEA-COMP:13486"/>
        <dbReference type="Rhea" id="RHEA-COMP:15321"/>
        <dbReference type="ChEBI" id="CHEBI:15377"/>
        <dbReference type="ChEBI" id="CHEBI:15379"/>
        <dbReference type="ChEBI" id="CHEBI:38290"/>
        <dbReference type="ChEBI" id="CHEBI:59513"/>
        <dbReference type="ChEBI" id="CHEBI:137000"/>
        <dbReference type="ChEBI" id="CHEBI:142768"/>
        <dbReference type="EC" id="1.14.17.3"/>
    </reaction>
</comment>
<feature type="disulfide bond" evidence="20">
    <location>
        <begin position="276"/>
        <end position="298"/>
    </location>
</feature>
<feature type="binding site" evidence="19">
    <location>
        <position position="624"/>
    </location>
    <ligand>
        <name>Zn(2+)</name>
        <dbReference type="ChEBI" id="CHEBI:29105"/>
        <note>catalytic</note>
    </ligand>
</feature>
<feature type="binding site" evidence="19">
    <location>
        <position position="88"/>
    </location>
    <ligand>
        <name>Cu(2+)</name>
        <dbReference type="ChEBI" id="CHEBI:29036"/>
        <label>1</label>
        <note>catalytic</note>
    </ligand>
</feature>
<dbReference type="EMBL" id="IACT01008005">
    <property type="protein sequence ID" value="LAC27117.1"/>
    <property type="molecule type" value="mRNA"/>
</dbReference>
<feature type="region of interest" description="Disordered" evidence="22">
    <location>
        <begin position="386"/>
        <end position="415"/>
    </location>
</feature>
<keyword evidence="19" id="KW-0106">Calcium</keyword>
<dbReference type="InterPro" id="IPR014784">
    <property type="entry name" value="Cu2_ascorb_mOase-like_C"/>
</dbReference>
<protein>
    <submittedName>
        <fullName evidence="26">Peptidyl-glycine alpha-amidating monooxygenase B-like</fullName>
    </submittedName>
</protein>
<comment type="subcellular location">
    <subcellularLocation>
        <location evidence="2">Secreted</location>
    </subcellularLocation>
</comment>
<feature type="binding site" evidence="19">
    <location>
        <position position="449"/>
    </location>
    <ligand>
        <name>Ca(2+)</name>
        <dbReference type="ChEBI" id="CHEBI:29108"/>
        <note>structural</note>
    </ligand>
</feature>
<feature type="binding site" evidence="18">
    <location>
        <position position="640"/>
    </location>
    <ligand>
        <name>a protein</name>
        <dbReference type="ChEBI" id="CHEBI:16541"/>
    </ligand>
    <ligandPart>
        <name>C-terminal Xaa-(2S)-2-hydroxyglycine residue</name>
        <dbReference type="ChEBI" id="CHEBI:142768"/>
    </ligandPart>
</feature>
<dbReference type="PANTHER" id="PTHR10680">
    <property type="entry name" value="PEPTIDYL-GLYCINE ALPHA-AMIDATING MONOOXYGENASE"/>
    <property type="match status" value="1"/>
</dbReference>
<accession>A0A6A7G7G2</accession>
<dbReference type="PROSITE" id="PS51125">
    <property type="entry name" value="NHL"/>
    <property type="match status" value="3"/>
</dbReference>
<evidence type="ECO:0000256" key="5">
    <source>
        <dbReference type="ARBA" id="ARBA00010676"/>
    </source>
</evidence>
<evidence type="ECO:0000256" key="1">
    <source>
        <dbReference type="ARBA" id="ARBA00000686"/>
    </source>
</evidence>
<evidence type="ECO:0000256" key="3">
    <source>
        <dbReference type="ARBA" id="ARBA00006026"/>
    </source>
</evidence>
<evidence type="ECO:0000259" key="24">
    <source>
        <dbReference type="Pfam" id="PF01082"/>
    </source>
</evidence>
<feature type="disulfide bond" evidence="20">
    <location>
        <begin position="204"/>
        <end position="317"/>
    </location>
</feature>
<feature type="chain" id="PRO_5025423867" evidence="23">
    <location>
        <begin position="30"/>
        <end position="779"/>
    </location>
</feature>